<proteinExistence type="inferred from homology"/>
<feature type="transmembrane region" description="Helical" evidence="8">
    <location>
        <begin position="34"/>
        <end position="55"/>
    </location>
</feature>
<evidence type="ECO:0000256" key="7">
    <source>
        <dbReference type="ARBA" id="ARBA00023136"/>
    </source>
</evidence>
<organism evidence="9 10">
    <name type="scientific">Dethiosulfovibrio peptidovorans DSM 11002</name>
    <dbReference type="NCBI Taxonomy" id="469381"/>
    <lineage>
        <taxon>Bacteria</taxon>
        <taxon>Thermotogati</taxon>
        <taxon>Synergistota</taxon>
        <taxon>Synergistia</taxon>
        <taxon>Synergistales</taxon>
        <taxon>Dethiosulfovibrionaceae</taxon>
        <taxon>Dethiosulfovibrio</taxon>
    </lineage>
</organism>
<evidence type="ECO:0000256" key="4">
    <source>
        <dbReference type="ARBA" id="ARBA00022475"/>
    </source>
</evidence>
<evidence type="ECO:0000256" key="2">
    <source>
        <dbReference type="ARBA" id="ARBA00009142"/>
    </source>
</evidence>
<dbReference type="OrthoDB" id="554695at2"/>
<evidence type="ECO:0000256" key="6">
    <source>
        <dbReference type="ARBA" id="ARBA00022989"/>
    </source>
</evidence>
<feature type="transmembrane region" description="Helical" evidence="8">
    <location>
        <begin position="174"/>
        <end position="193"/>
    </location>
</feature>
<comment type="subcellular location">
    <subcellularLocation>
        <location evidence="1 8">Cell membrane</location>
        <topology evidence="1 8">Multi-pass membrane protein</topology>
    </subcellularLocation>
</comment>
<keyword evidence="6 8" id="KW-1133">Transmembrane helix</keyword>
<feature type="transmembrane region" description="Helical" evidence="8">
    <location>
        <begin position="138"/>
        <end position="162"/>
    </location>
</feature>
<evidence type="ECO:0000256" key="5">
    <source>
        <dbReference type="ARBA" id="ARBA00022692"/>
    </source>
</evidence>
<feature type="transmembrane region" description="Helical" evidence="8">
    <location>
        <begin position="200"/>
        <end position="222"/>
    </location>
</feature>
<gene>
    <name evidence="9" type="ORF">Dpep_1839</name>
</gene>
<dbReference type="InterPro" id="IPR052017">
    <property type="entry name" value="TSUP"/>
</dbReference>
<evidence type="ECO:0000313" key="9">
    <source>
        <dbReference type="EMBL" id="EFC91863.1"/>
    </source>
</evidence>
<feature type="transmembrane region" description="Helical" evidence="8">
    <location>
        <begin position="100"/>
        <end position="118"/>
    </location>
</feature>
<feature type="transmembrane region" description="Helical" evidence="8">
    <location>
        <begin position="228"/>
        <end position="246"/>
    </location>
</feature>
<comment type="similarity">
    <text evidence="2 8">Belongs to the 4-toluene sulfonate uptake permease (TSUP) (TC 2.A.102) family.</text>
</comment>
<name>D2Z8R6_9BACT</name>
<dbReference type="PANTHER" id="PTHR30269">
    <property type="entry name" value="TRANSMEMBRANE PROTEIN YFCA"/>
    <property type="match status" value="1"/>
</dbReference>
<dbReference type="EMBL" id="ABTR02000001">
    <property type="protein sequence ID" value="EFC91863.1"/>
    <property type="molecule type" value="Genomic_DNA"/>
</dbReference>
<dbReference type="PANTHER" id="PTHR30269:SF0">
    <property type="entry name" value="MEMBRANE TRANSPORTER PROTEIN YFCA-RELATED"/>
    <property type="match status" value="1"/>
</dbReference>
<dbReference type="AlphaFoldDB" id="D2Z8R6"/>
<dbReference type="Pfam" id="PF01925">
    <property type="entry name" value="TauE"/>
    <property type="match status" value="1"/>
</dbReference>
<evidence type="ECO:0000313" key="10">
    <source>
        <dbReference type="Proteomes" id="UP000006427"/>
    </source>
</evidence>
<evidence type="ECO:0000256" key="3">
    <source>
        <dbReference type="ARBA" id="ARBA00022448"/>
    </source>
</evidence>
<dbReference type="InterPro" id="IPR002781">
    <property type="entry name" value="TM_pro_TauE-like"/>
</dbReference>
<keyword evidence="7 8" id="KW-0472">Membrane</keyword>
<sequence>MSSYLSLVAVFLVGVAAGFLNVTAGGGSLLSLPMLVFTGLSLPMANATNRISIFFQNTVATTRFYRSGVLSVREALSLAVPATIGSVVGTSLAIELNPKVLQISISILISVMAFLLMFKPSMWEKERSRDVPKPALFLLFFGIGVYGGFVQAGVGFIFLWALSGFVGHDLVRSNALKVAVILCYTSISVAMFAAKGLLDLKVGLVLACGSMLGGYLGARFAVSKGSRWIRWMVAGAVIVSAFKMMFQALSA</sequence>
<reference evidence="9 10" key="1">
    <citation type="journal article" date="2010" name="Stand. Genomic Sci.">
        <title>Permanent draft genome sequence of Dethiosulfovibrio peptidovorans type strain (SEBR 4207).</title>
        <authorList>
            <person name="Labutti K."/>
            <person name="Mayilraj S."/>
            <person name="Clum A."/>
            <person name="Lucas S."/>
            <person name="Glavina Del Rio T."/>
            <person name="Nolan M."/>
            <person name="Tice H."/>
            <person name="Cheng J.F."/>
            <person name="Pitluck S."/>
            <person name="Liolios K."/>
            <person name="Ivanova N."/>
            <person name="Mavromatis K."/>
            <person name="Mikhailova N."/>
            <person name="Pati A."/>
            <person name="Goodwin L."/>
            <person name="Chen A."/>
            <person name="Palaniappan K."/>
            <person name="Land M."/>
            <person name="Hauser L."/>
            <person name="Chang Y.J."/>
            <person name="Jeffries C.D."/>
            <person name="Rohde M."/>
            <person name="Spring S."/>
            <person name="Goker M."/>
            <person name="Woyke T."/>
            <person name="Bristow J."/>
            <person name="Eisen J.A."/>
            <person name="Markowitz V."/>
            <person name="Hugenholtz P."/>
            <person name="Kyrpides N.C."/>
            <person name="Klenk H.P."/>
            <person name="Lapidus A."/>
        </authorList>
    </citation>
    <scope>NUCLEOTIDE SEQUENCE [LARGE SCALE GENOMIC DNA]</scope>
    <source>
        <strain evidence="9 10">DSM 11002</strain>
    </source>
</reference>
<accession>D2Z8R6</accession>
<dbReference type="Proteomes" id="UP000006427">
    <property type="component" value="Unassembled WGS sequence"/>
</dbReference>
<dbReference type="PaxDb" id="469381-Dpep_1839"/>
<keyword evidence="10" id="KW-1185">Reference proteome</keyword>
<feature type="transmembrane region" description="Helical" evidence="8">
    <location>
        <begin position="75"/>
        <end position="94"/>
    </location>
</feature>
<keyword evidence="4 8" id="KW-1003">Cell membrane</keyword>
<evidence type="ECO:0000256" key="8">
    <source>
        <dbReference type="RuleBase" id="RU363041"/>
    </source>
</evidence>
<dbReference type="GO" id="GO:0005886">
    <property type="term" value="C:plasma membrane"/>
    <property type="evidence" value="ECO:0007669"/>
    <property type="project" value="UniProtKB-SubCell"/>
</dbReference>
<dbReference type="eggNOG" id="COG0730">
    <property type="taxonomic scope" value="Bacteria"/>
</dbReference>
<keyword evidence="3" id="KW-0813">Transport</keyword>
<dbReference type="STRING" id="469381.Dpep_1839"/>
<comment type="caution">
    <text evidence="9">The sequence shown here is derived from an EMBL/GenBank/DDBJ whole genome shotgun (WGS) entry which is preliminary data.</text>
</comment>
<protein>
    <recommendedName>
        <fullName evidence="8">Probable membrane transporter protein</fullName>
    </recommendedName>
</protein>
<dbReference type="RefSeq" id="WP_005661536.1">
    <property type="nucleotide sequence ID" value="NZ_ABTR02000001.1"/>
</dbReference>
<evidence type="ECO:0000256" key="1">
    <source>
        <dbReference type="ARBA" id="ARBA00004651"/>
    </source>
</evidence>
<keyword evidence="5 8" id="KW-0812">Transmembrane</keyword>